<dbReference type="STRING" id="168384.SAMN05660368_00999"/>
<organism evidence="1 2">
    <name type="scientific">Marvinbryantia formatexigens DSM 14469</name>
    <dbReference type="NCBI Taxonomy" id="478749"/>
    <lineage>
        <taxon>Bacteria</taxon>
        <taxon>Bacillati</taxon>
        <taxon>Bacillota</taxon>
        <taxon>Clostridia</taxon>
        <taxon>Lachnospirales</taxon>
        <taxon>Lachnospiraceae</taxon>
        <taxon>Marvinbryantia</taxon>
    </lineage>
</organism>
<dbReference type="eggNOG" id="COG2755">
    <property type="taxonomic scope" value="Bacteria"/>
</dbReference>
<keyword evidence="2" id="KW-1185">Reference proteome</keyword>
<name>C6LGI2_9FIRM</name>
<evidence type="ECO:0008006" key="3">
    <source>
        <dbReference type="Google" id="ProtNLM"/>
    </source>
</evidence>
<dbReference type="AlphaFoldDB" id="C6LGI2"/>
<dbReference type="RefSeq" id="WP_006862527.1">
    <property type="nucleotide sequence ID" value="NZ_ACCL02000012.1"/>
</dbReference>
<dbReference type="OrthoDB" id="9796702at2"/>
<gene>
    <name evidence="1" type="ORF">BRYFOR_07742</name>
</gene>
<dbReference type="Proteomes" id="UP000005561">
    <property type="component" value="Unassembled WGS sequence"/>
</dbReference>
<accession>C6LGI2</accession>
<proteinExistence type="predicted"/>
<evidence type="ECO:0000313" key="1">
    <source>
        <dbReference type="EMBL" id="EET60182.1"/>
    </source>
</evidence>
<comment type="caution">
    <text evidence="1">The sequence shown here is derived from an EMBL/GenBank/DDBJ whole genome shotgun (WGS) entry which is preliminary data.</text>
</comment>
<dbReference type="EMBL" id="ACCL02000012">
    <property type="protein sequence ID" value="EET60182.1"/>
    <property type="molecule type" value="Genomic_DNA"/>
</dbReference>
<reference evidence="1" key="1">
    <citation type="submission" date="2009-07" db="EMBL/GenBank/DDBJ databases">
        <authorList>
            <person name="Weinstock G."/>
            <person name="Sodergren E."/>
            <person name="Clifton S."/>
            <person name="Fulton L."/>
            <person name="Fulton B."/>
            <person name="Courtney L."/>
            <person name="Fronick C."/>
            <person name="Harrison M."/>
            <person name="Strong C."/>
            <person name="Farmer C."/>
            <person name="Delahaunty K."/>
            <person name="Markovic C."/>
            <person name="Hall O."/>
            <person name="Minx P."/>
            <person name="Tomlinson C."/>
            <person name="Mitreva M."/>
            <person name="Nelson J."/>
            <person name="Hou S."/>
            <person name="Wollam A."/>
            <person name="Pepin K.H."/>
            <person name="Johnson M."/>
            <person name="Bhonagiri V."/>
            <person name="Nash W.E."/>
            <person name="Warren W."/>
            <person name="Chinwalla A."/>
            <person name="Mardis E.R."/>
            <person name="Wilson R.K."/>
        </authorList>
    </citation>
    <scope>NUCLEOTIDE SEQUENCE [LARGE SCALE GENOMIC DNA]</scope>
    <source>
        <strain evidence="1">DSM 14469</strain>
    </source>
</reference>
<evidence type="ECO:0000313" key="2">
    <source>
        <dbReference type="Proteomes" id="UP000005561"/>
    </source>
</evidence>
<protein>
    <recommendedName>
        <fullName evidence="3">DltD domain protein</fullName>
    </recommendedName>
</protein>
<dbReference type="SUPFAM" id="SSF52266">
    <property type="entry name" value="SGNH hydrolase"/>
    <property type="match status" value="1"/>
</dbReference>
<sequence>MKNVKKIVVRGCVILLFLAAFEAMARFCYENWKTYLLTSKRERTEMKGTIETLYCGTSLAARAFQPAVLDELLGTTGFNLANNSQPLKGTYYLIRETVEENPVKQIYLAPSISSLKETANAQEYLSAYENLRTARWKARYLLSVHSEELTVSALLYSTRVEEYLDLKTVKANVKNKLQKTTVKRYYGQRGWRASQKQYQGQNAGKQNNYLNYWDGDAKEAQISGESLEYLYKIADFCREENIELYLVLLPVTQDYIDGAGDMDNLDTVCRALAEELDAGYYNFMLYKERQSVFTDDKFGDTKHFNAEGGPLFSEIFAEVLQSGSPQEYFYDTMSDFKGSVKEDEE</sequence>